<dbReference type="PANTHER" id="PTHR43606">
    <property type="entry name" value="PHOSPHATASE, PUTATIVE (AFU_ORTHOLOGUE AFUA_6G08710)-RELATED"/>
    <property type="match status" value="1"/>
</dbReference>
<evidence type="ECO:0000256" key="1">
    <source>
        <dbReference type="SAM" id="SignalP"/>
    </source>
</evidence>
<sequence length="530" mass="57755">MTVRRRTVLGAAGAAIVGSSAVSALHASGSSAAAPFAHGVASGDPLPTGILLWTRVTPTPESQPGSGLGPIVVVGWQLASDAAFVNVVAAGTVTTGPSEDHTVKVDVRGLQPTTTYWYRFLLNGTASSTGRTRTAPAATMSVDHLRFGVVSCSNWEAGYFSSYRHLAQRGDLDLIIHLGDYIYEYGTGEYANRGRPVRLCKPPNEVVTLADYRTRHAQYKTDPDAQLLHATVPWVMVWDDHEFSNDAWAGGAQNHTPATEGPWAQRSAAARQAYAEWMPVRLDAAGQIYRRLQFGTLADLTMLDLRSYRSQQASGTATDDPTRTITGDAQMSWLKSGLTSSTASWKLIGNSVMISRLDVGSLPAWLLGPIAKLLGIPSNGLAYNIDQWDGYNADRDELVDYLRGNQIDNVVFLTGDIHSSWASELTTRNTALAPTAVEFVIPSVTSDNIDDILDVRPGSISPYLVDLIRASNWHIKWAELDRHGFGVLDIRPDRCQMDWYFVADRRDPESTARLAASWKVVDGLARVRQA</sequence>
<keyword evidence="5" id="KW-1185">Reference proteome</keyword>
<evidence type="ECO:0000259" key="2">
    <source>
        <dbReference type="Pfam" id="PF09423"/>
    </source>
</evidence>
<name>A0ABP6Z9P7_9ACTN</name>
<dbReference type="PANTHER" id="PTHR43606:SF2">
    <property type="entry name" value="ALKALINE PHOSPHATASE FAMILY PROTEIN (AFU_ORTHOLOGUE AFUA_5G03860)"/>
    <property type="match status" value="1"/>
</dbReference>
<comment type="caution">
    <text evidence="4">The sequence shown here is derived from an EMBL/GenBank/DDBJ whole genome shotgun (WGS) entry which is preliminary data.</text>
</comment>
<feature type="domain" description="PhoD-like phosphatase metallophosphatase" evidence="2">
    <location>
        <begin position="147"/>
        <end position="499"/>
    </location>
</feature>
<keyword evidence="1" id="KW-0732">Signal</keyword>
<evidence type="ECO:0000259" key="3">
    <source>
        <dbReference type="Pfam" id="PF16655"/>
    </source>
</evidence>
<proteinExistence type="predicted"/>
<evidence type="ECO:0000313" key="4">
    <source>
        <dbReference type="EMBL" id="GAA3600722.1"/>
    </source>
</evidence>
<dbReference type="Pfam" id="PF09423">
    <property type="entry name" value="PhoD"/>
    <property type="match status" value="1"/>
</dbReference>
<organism evidence="4 5">
    <name type="scientific">Kribbella ginsengisoli</name>
    <dbReference type="NCBI Taxonomy" id="363865"/>
    <lineage>
        <taxon>Bacteria</taxon>
        <taxon>Bacillati</taxon>
        <taxon>Actinomycetota</taxon>
        <taxon>Actinomycetes</taxon>
        <taxon>Propionibacteriales</taxon>
        <taxon>Kribbellaceae</taxon>
        <taxon>Kribbella</taxon>
    </lineage>
</organism>
<dbReference type="PROSITE" id="PS51318">
    <property type="entry name" value="TAT"/>
    <property type="match status" value="1"/>
</dbReference>
<evidence type="ECO:0000313" key="5">
    <source>
        <dbReference type="Proteomes" id="UP001501222"/>
    </source>
</evidence>
<dbReference type="InterPro" id="IPR038607">
    <property type="entry name" value="PhoD-like_sf"/>
</dbReference>
<dbReference type="RefSeq" id="WP_344850634.1">
    <property type="nucleotide sequence ID" value="NZ_BAABAA010000030.1"/>
</dbReference>
<protein>
    <submittedName>
        <fullName evidence="4">Alkaline phosphatase D family protein</fullName>
    </submittedName>
</protein>
<dbReference type="SUPFAM" id="SSF56300">
    <property type="entry name" value="Metallo-dependent phosphatases"/>
    <property type="match status" value="1"/>
</dbReference>
<feature type="chain" id="PRO_5047279558" evidence="1">
    <location>
        <begin position="25"/>
        <end position="530"/>
    </location>
</feature>
<dbReference type="CDD" id="cd07389">
    <property type="entry name" value="MPP_PhoD"/>
    <property type="match status" value="1"/>
</dbReference>
<reference evidence="5" key="1">
    <citation type="journal article" date="2019" name="Int. J. Syst. Evol. Microbiol.">
        <title>The Global Catalogue of Microorganisms (GCM) 10K type strain sequencing project: providing services to taxonomists for standard genome sequencing and annotation.</title>
        <authorList>
            <consortium name="The Broad Institute Genomics Platform"/>
            <consortium name="The Broad Institute Genome Sequencing Center for Infectious Disease"/>
            <person name="Wu L."/>
            <person name="Ma J."/>
        </authorList>
    </citation>
    <scope>NUCLEOTIDE SEQUENCE [LARGE SCALE GENOMIC DNA]</scope>
    <source>
        <strain evidence="5">JCM 16928</strain>
    </source>
</reference>
<dbReference type="Gene3D" id="2.60.40.380">
    <property type="entry name" value="Purple acid phosphatase-like, N-terminal"/>
    <property type="match status" value="1"/>
</dbReference>
<dbReference type="EMBL" id="BAABAA010000030">
    <property type="protein sequence ID" value="GAA3600722.1"/>
    <property type="molecule type" value="Genomic_DNA"/>
</dbReference>
<dbReference type="InterPro" id="IPR029052">
    <property type="entry name" value="Metallo-depent_PP-like"/>
</dbReference>
<dbReference type="Proteomes" id="UP001501222">
    <property type="component" value="Unassembled WGS sequence"/>
</dbReference>
<dbReference type="Gene3D" id="3.60.21.70">
    <property type="entry name" value="PhoD-like phosphatase"/>
    <property type="match status" value="1"/>
</dbReference>
<gene>
    <name evidence="4" type="ORF">GCM10022235_85860</name>
</gene>
<accession>A0ABP6Z9P7</accession>
<dbReference type="InterPro" id="IPR052900">
    <property type="entry name" value="Phospholipid_Metab_Enz"/>
</dbReference>
<dbReference type="InterPro" id="IPR032093">
    <property type="entry name" value="PhoD_N"/>
</dbReference>
<dbReference type="Pfam" id="PF16655">
    <property type="entry name" value="PhoD_N"/>
    <property type="match status" value="1"/>
</dbReference>
<feature type="signal peptide" evidence="1">
    <location>
        <begin position="1"/>
        <end position="24"/>
    </location>
</feature>
<dbReference type="InterPro" id="IPR018946">
    <property type="entry name" value="PhoD-like_MPP"/>
</dbReference>
<feature type="domain" description="Phospholipase D N-terminal" evidence="3">
    <location>
        <begin position="38"/>
        <end position="134"/>
    </location>
</feature>
<dbReference type="InterPro" id="IPR006311">
    <property type="entry name" value="TAT_signal"/>
</dbReference>